<evidence type="ECO:0008006" key="3">
    <source>
        <dbReference type="Google" id="ProtNLM"/>
    </source>
</evidence>
<evidence type="ECO:0000313" key="1">
    <source>
        <dbReference type="EMBL" id="PNX84782.1"/>
    </source>
</evidence>
<organism evidence="1 2">
    <name type="scientific">Trifolium pratense</name>
    <name type="common">Red clover</name>
    <dbReference type="NCBI Taxonomy" id="57577"/>
    <lineage>
        <taxon>Eukaryota</taxon>
        <taxon>Viridiplantae</taxon>
        <taxon>Streptophyta</taxon>
        <taxon>Embryophyta</taxon>
        <taxon>Tracheophyta</taxon>
        <taxon>Spermatophyta</taxon>
        <taxon>Magnoliopsida</taxon>
        <taxon>eudicotyledons</taxon>
        <taxon>Gunneridae</taxon>
        <taxon>Pentapetalae</taxon>
        <taxon>rosids</taxon>
        <taxon>fabids</taxon>
        <taxon>Fabales</taxon>
        <taxon>Fabaceae</taxon>
        <taxon>Papilionoideae</taxon>
        <taxon>50 kb inversion clade</taxon>
        <taxon>NPAAA clade</taxon>
        <taxon>Hologalegina</taxon>
        <taxon>IRL clade</taxon>
        <taxon>Trifolieae</taxon>
        <taxon>Trifolium</taxon>
    </lineage>
</organism>
<proteinExistence type="predicted"/>
<comment type="caution">
    <text evidence="1">The sequence shown here is derived from an EMBL/GenBank/DDBJ whole genome shotgun (WGS) entry which is preliminary data.</text>
</comment>
<dbReference type="Proteomes" id="UP000236291">
    <property type="component" value="Unassembled WGS sequence"/>
</dbReference>
<evidence type="ECO:0000313" key="2">
    <source>
        <dbReference type="Proteomes" id="UP000236291"/>
    </source>
</evidence>
<reference evidence="1 2" key="2">
    <citation type="journal article" date="2017" name="Front. Plant Sci.">
        <title>Gene Classification and Mining of Molecular Markers Useful in Red Clover (Trifolium pratense) Breeding.</title>
        <authorList>
            <person name="Istvanek J."/>
            <person name="Dluhosova J."/>
            <person name="Dluhos P."/>
            <person name="Patkova L."/>
            <person name="Nedelnik J."/>
            <person name="Repkova J."/>
        </authorList>
    </citation>
    <scope>NUCLEOTIDE SEQUENCE [LARGE SCALE GENOMIC DNA]</scope>
    <source>
        <strain evidence="2">cv. Tatra</strain>
        <tissue evidence="1">Young leaves</tissue>
    </source>
</reference>
<gene>
    <name evidence="1" type="ORF">L195_g040845</name>
</gene>
<feature type="non-terminal residue" evidence="1">
    <location>
        <position position="1"/>
    </location>
</feature>
<sequence>RYDTVKDVIMHMCGNENEEVVGLFATVLWVLWNTDAHQQQRCYSATAATQRTTVAKKPLLGGFKCNVDAGFHKEVRKTSAGWCVRDCTGQFIMAGTSWHQGVLLLKARVWLCWKQ</sequence>
<accession>A0A2K3M1X0</accession>
<dbReference type="AlphaFoldDB" id="A0A2K3M1X0"/>
<name>A0A2K3M1X0_TRIPR</name>
<protein>
    <recommendedName>
        <fullName evidence="3">Cytochrome p450</fullName>
    </recommendedName>
</protein>
<dbReference type="EMBL" id="ASHM01047195">
    <property type="protein sequence ID" value="PNX84782.1"/>
    <property type="molecule type" value="Genomic_DNA"/>
</dbReference>
<reference evidence="1 2" key="1">
    <citation type="journal article" date="2014" name="Am. J. Bot.">
        <title>Genome assembly and annotation for red clover (Trifolium pratense; Fabaceae).</title>
        <authorList>
            <person name="Istvanek J."/>
            <person name="Jaros M."/>
            <person name="Krenek A."/>
            <person name="Repkova J."/>
        </authorList>
    </citation>
    <scope>NUCLEOTIDE SEQUENCE [LARGE SCALE GENOMIC DNA]</scope>
    <source>
        <strain evidence="2">cv. Tatra</strain>
        <tissue evidence="1">Young leaves</tissue>
    </source>
</reference>